<comment type="caution">
    <text evidence="2">The sequence shown here is derived from an EMBL/GenBank/DDBJ whole genome shotgun (WGS) entry which is preliminary data.</text>
</comment>
<dbReference type="EMBL" id="JACSPU010000003">
    <property type="protein sequence ID" value="MBD8015155.1"/>
    <property type="molecule type" value="Genomic_DNA"/>
</dbReference>
<keyword evidence="3" id="KW-1185">Reference proteome</keyword>
<feature type="region of interest" description="Disordered" evidence="1">
    <location>
        <begin position="1"/>
        <end position="50"/>
    </location>
</feature>
<dbReference type="RefSeq" id="WP_191715348.1">
    <property type="nucleotide sequence ID" value="NZ_JACSPU010000003.1"/>
</dbReference>
<evidence type="ECO:0000313" key="3">
    <source>
        <dbReference type="Proteomes" id="UP000658980"/>
    </source>
</evidence>
<reference evidence="2 3" key="1">
    <citation type="submission" date="2020-08" db="EMBL/GenBank/DDBJ databases">
        <title>A Genomic Blueprint of the Chicken Gut Microbiome.</title>
        <authorList>
            <person name="Gilroy R."/>
            <person name="Ravi A."/>
            <person name="Getino M."/>
            <person name="Pursley I."/>
            <person name="Horton D.L."/>
            <person name="Alikhan N.-F."/>
            <person name="Baker D."/>
            <person name="Gharbi K."/>
            <person name="Hall N."/>
            <person name="Watson M."/>
            <person name="Adriaenssens E.M."/>
            <person name="Foster-Nyarko E."/>
            <person name="Jarju S."/>
            <person name="Secka A."/>
            <person name="Antonio M."/>
            <person name="Oren A."/>
            <person name="Chaudhuri R."/>
            <person name="La Ragione R.M."/>
            <person name="Hildebrand F."/>
            <person name="Pallen M.J."/>
        </authorList>
    </citation>
    <scope>NUCLEOTIDE SEQUENCE [LARGE SCALE GENOMIC DNA]</scope>
    <source>
        <strain evidence="2 3">Sa1BUA13</strain>
    </source>
</reference>
<proteinExistence type="predicted"/>
<feature type="compositionally biased region" description="Basic and acidic residues" evidence="1">
    <location>
        <begin position="1"/>
        <end position="27"/>
    </location>
</feature>
<accession>A0ABR8WDS5</accession>
<name>A0ABR8WDS5_9BACL</name>
<protein>
    <recommendedName>
        <fullName evidence="4">3-methyladenine DNA glycosylase</fullName>
    </recommendedName>
</protein>
<gene>
    <name evidence="2" type="ORF">H9630_10020</name>
</gene>
<sequence>MARDKNLEELKEKQLEKEQREQEKEMEMTDSGRIPNLEDDKEERTEEKGQ</sequence>
<evidence type="ECO:0000313" key="2">
    <source>
        <dbReference type="EMBL" id="MBD8015155.1"/>
    </source>
</evidence>
<evidence type="ECO:0008006" key="4">
    <source>
        <dbReference type="Google" id="ProtNLM"/>
    </source>
</evidence>
<dbReference type="Proteomes" id="UP000658980">
    <property type="component" value="Unassembled WGS sequence"/>
</dbReference>
<evidence type="ECO:0000256" key="1">
    <source>
        <dbReference type="SAM" id="MobiDB-lite"/>
    </source>
</evidence>
<organism evidence="2 3">
    <name type="scientific">Planococcus wigleyi</name>
    <dbReference type="NCBI Taxonomy" id="2762216"/>
    <lineage>
        <taxon>Bacteria</taxon>
        <taxon>Bacillati</taxon>
        <taxon>Bacillota</taxon>
        <taxon>Bacilli</taxon>
        <taxon>Bacillales</taxon>
        <taxon>Caryophanaceae</taxon>
        <taxon>Planococcus</taxon>
    </lineage>
</organism>
<feature type="compositionally biased region" description="Basic and acidic residues" evidence="1">
    <location>
        <begin position="36"/>
        <end position="50"/>
    </location>
</feature>